<evidence type="ECO:0000313" key="2">
    <source>
        <dbReference type="Proteomes" id="UP000828390"/>
    </source>
</evidence>
<keyword evidence="2" id="KW-1185">Reference proteome</keyword>
<sequence length="52" mass="6101">MLLEYDPRLWTSSFISFPTKYMLYNSHVVSILLYGYETIKASRGHRTQDTGI</sequence>
<proteinExistence type="predicted"/>
<protein>
    <submittedName>
        <fullName evidence="1">Uncharacterized protein</fullName>
    </submittedName>
</protein>
<dbReference type="EMBL" id="JAIWYP010000007">
    <property type="protein sequence ID" value="KAH3792812.1"/>
    <property type="molecule type" value="Genomic_DNA"/>
</dbReference>
<evidence type="ECO:0000313" key="1">
    <source>
        <dbReference type="EMBL" id="KAH3792812.1"/>
    </source>
</evidence>
<reference evidence="1" key="2">
    <citation type="submission" date="2020-11" db="EMBL/GenBank/DDBJ databases">
        <authorList>
            <person name="McCartney M.A."/>
            <person name="Auch B."/>
            <person name="Kono T."/>
            <person name="Mallez S."/>
            <person name="Becker A."/>
            <person name="Gohl D.M."/>
            <person name="Silverstein K.A.T."/>
            <person name="Koren S."/>
            <person name="Bechman K.B."/>
            <person name="Herman A."/>
            <person name="Abrahante J.E."/>
            <person name="Garbe J."/>
        </authorList>
    </citation>
    <scope>NUCLEOTIDE SEQUENCE</scope>
    <source>
        <strain evidence="1">Duluth1</strain>
        <tissue evidence="1">Whole animal</tissue>
    </source>
</reference>
<comment type="caution">
    <text evidence="1">The sequence shown here is derived from an EMBL/GenBank/DDBJ whole genome shotgun (WGS) entry which is preliminary data.</text>
</comment>
<name>A0A9D4FBJ0_DREPO</name>
<reference evidence="1" key="1">
    <citation type="journal article" date="2019" name="bioRxiv">
        <title>The Genome of the Zebra Mussel, Dreissena polymorpha: A Resource for Invasive Species Research.</title>
        <authorList>
            <person name="McCartney M.A."/>
            <person name="Auch B."/>
            <person name="Kono T."/>
            <person name="Mallez S."/>
            <person name="Zhang Y."/>
            <person name="Obille A."/>
            <person name="Becker A."/>
            <person name="Abrahante J.E."/>
            <person name="Garbe J."/>
            <person name="Badalamenti J.P."/>
            <person name="Herman A."/>
            <person name="Mangelson H."/>
            <person name="Liachko I."/>
            <person name="Sullivan S."/>
            <person name="Sone E.D."/>
            <person name="Koren S."/>
            <person name="Silverstein K.A.T."/>
            <person name="Beckman K.B."/>
            <person name="Gohl D.M."/>
        </authorList>
    </citation>
    <scope>NUCLEOTIDE SEQUENCE</scope>
    <source>
        <strain evidence="1">Duluth1</strain>
        <tissue evidence="1">Whole animal</tissue>
    </source>
</reference>
<dbReference type="Proteomes" id="UP000828390">
    <property type="component" value="Unassembled WGS sequence"/>
</dbReference>
<dbReference type="AlphaFoldDB" id="A0A9D4FBJ0"/>
<accession>A0A9D4FBJ0</accession>
<gene>
    <name evidence="1" type="ORF">DPMN_146311</name>
</gene>
<organism evidence="1 2">
    <name type="scientific">Dreissena polymorpha</name>
    <name type="common">Zebra mussel</name>
    <name type="synonym">Mytilus polymorpha</name>
    <dbReference type="NCBI Taxonomy" id="45954"/>
    <lineage>
        <taxon>Eukaryota</taxon>
        <taxon>Metazoa</taxon>
        <taxon>Spiralia</taxon>
        <taxon>Lophotrochozoa</taxon>
        <taxon>Mollusca</taxon>
        <taxon>Bivalvia</taxon>
        <taxon>Autobranchia</taxon>
        <taxon>Heteroconchia</taxon>
        <taxon>Euheterodonta</taxon>
        <taxon>Imparidentia</taxon>
        <taxon>Neoheterodontei</taxon>
        <taxon>Myida</taxon>
        <taxon>Dreissenoidea</taxon>
        <taxon>Dreissenidae</taxon>
        <taxon>Dreissena</taxon>
    </lineage>
</organism>